<protein>
    <submittedName>
        <fullName evidence="1">Uncharacterized protein</fullName>
    </submittedName>
</protein>
<dbReference type="Pfam" id="PF10294">
    <property type="entry name" value="Methyltransf_16"/>
    <property type="match status" value="1"/>
</dbReference>
<evidence type="ECO:0000313" key="2">
    <source>
        <dbReference type="Proteomes" id="UP001279734"/>
    </source>
</evidence>
<dbReference type="PANTHER" id="PTHR14614:SF132">
    <property type="entry name" value="PROTEIN-LYSINE METHYLTRANSFERASE C42C1.13"/>
    <property type="match status" value="1"/>
</dbReference>
<dbReference type="InterPro" id="IPR029063">
    <property type="entry name" value="SAM-dependent_MTases_sf"/>
</dbReference>
<sequence>MMPFLLRKTLLFRSPVSETAANSLSSLCSYSSYVGALSASPSFEAPCLPPNSRRVGVAALPSTAIPIIKWRSLIKTQRPWFVLLLVVIMEPALLGKLHQVKTNSNTRQITLIDCGSNNSMSTEENDNYEMDPFTLLLPLQDQDENETPTVTKNAANAKIQHCHIPSINSMLLIRQLPSEGLSFQLWPAANTLVSLLDSYRHNPTNSPLSTTLSFISNPQEHRRLRILELGSGTGFVGVAAATILGANVTVTDLSHVVTNLKFNAAVNSDALALSGGAVEVAELSWGDVDHMEAIGRDYDLVLGSDVVYHDHLYEPLIETLRYFLGGERKVVFLMAHLKRWKKESVFFKKAKKLFAVEIVHKDSPLEGKRVGVLVYRFLGKRQ</sequence>
<dbReference type="AlphaFoldDB" id="A0AAD3P7N4"/>
<dbReference type="SUPFAM" id="SSF53335">
    <property type="entry name" value="S-adenosyl-L-methionine-dependent methyltransferases"/>
    <property type="match status" value="1"/>
</dbReference>
<dbReference type="CDD" id="cd02440">
    <property type="entry name" value="AdoMet_MTases"/>
    <property type="match status" value="1"/>
</dbReference>
<name>A0AAD3P7N4_NEPGR</name>
<dbReference type="PANTHER" id="PTHR14614">
    <property type="entry name" value="HEPATOCELLULAR CARCINOMA-ASSOCIATED ANTIGEN"/>
    <property type="match status" value="1"/>
</dbReference>
<comment type="caution">
    <text evidence="1">The sequence shown here is derived from an EMBL/GenBank/DDBJ whole genome shotgun (WGS) entry which is preliminary data.</text>
</comment>
<organism evidence="1 2">
    <name type="scientific">Nepenthes gracilis</name>
    <name type="common">Slender pitcher plant</name>
    <dbReference type="NCBI Taxonomy" id="150966"/>
    <lineage>
        <taxon>Eukaryota</taxon>
        <taxon>Viridiplantae</taxon>
        <taxon>Streptophyta</taxon>
        <taxon>Embryophyta</taxon>
        <taxon>Tracheophyta</taxon>
        <taxon>Spermatophyta</taxon>
        <taxon>Magnoliopsida</taxon>
        <taxon>eudicotyledons</taxon>
        <taxon>Gunneridae</taxon>
        <taxon>Pentapetalae</taxon>
        <taxon>Caryophyllales</taxon>
        <taxon>Nepenthaceae</taxon>
        <taxon>Nepenthes</taxon>
    </lineage>
</organism>
<evidence type="ECO:0000313" key="1">
    <source>
        <dbReference type="EMBL" id="GMG99872.1"/>
    </source>
</evidence>
<dbReference type="InterPro" id="IPR019410">
    <property type="entry name" value="Methyltransf_16"/>
</dbReference>
<accession>A0AAD3P7N4</accession>
<dbReference type="EMBL" id="BSYO01000001">
    <property type="protein sequence ID" value="GMG99872.1"/>
    <property type="molecule type" value="Genomic_DNA"/>
</dbReference>
<keyword evidence="2" id="KW-1185">Reference proteome</keyword>
<gene>
    <name evidence="1" type="ORF">Nepgr_001712</name>
</gene>
<dbReference type="Proteomes" id="UP001279734">
    <property type="component" value="Unassembled WGS sequence"/>
</dbReference>
<reference evidence="1" key="1">
    <citation type="submission" date="2023-05" db="EMBL/GenBank/DDBJ databases">
        <title>Nepenthes gracilis genome sequencing.</title>
        <authorList>
            <person name="Fukushima K."/>
        </authorList>
    </citation>
    <scope>NUCLEOTIDE SEQUENCE</scope>
    <source>
        <strain evidence="1">SING2019-196</strain>
    </source>
</reference>
<proteinExistence type="predicted"/>
<dbReference type="Gene3D" id="3.40.50.150">
    <property type="entry name" value="Vaccinia Virus protein VP39"/>
    <property type="match status" value="1"/>
</dbReference>